<sequence>MAEDSYRLETLRSSPNGMVPNSRLPLLIHRNAVTADQDTDLASAIEARFRRHDWLNNWRYPGIYDYYHFHSTSHEVLGVAHGQMKLRLFGEGGSEVDLVAGDVLVMPAGVSHIYVDGSSDILVVGGYPDGRDWDLMRDEHVSEADWRDAIKRIMTLPIPNRDPVTGEAMQQWQQAPSSVEWGQPREELDPV</sequence>
<dbReference type="InterPro" id="IPR047121">
    <property type="entry name" value="YjiB-like"/>
</dbReference>
<accession>A0A6J4PMZ2</accession>
<organism evidence="2">
    <name type="scientific">uncultured Rubrobacteraceae bacterium</name>
    <dbReference type="NCBI Taxonomy" id="349277"/>
    <lineage>
        <taxon>Bacteria</taxon>
        <taxon>Bacillati</taxon>
        <taxon>Actinomycetota</taxon>
        <taxon>Rubrobacteria</taxon>
        <taxon>Rubrobacterales</taxon>
        <taxon>Rubrobacteraceae</taxon>
        <taxon>environmental samples</taxon>
    </lineage>
</organism>
<dbReference type="PANTHER" id="PTHR36448:SF2">
    <property type="entry name" value="CUPIN TYPE-1 DOMAIN-CONTAINING PROTEIN"/>
    <property type="match status" value="1"/>
</dbReference>
<reference evidence="2" key="1">
    <citation type="submission" date="2020-02" db="EMBL/GenBank/DDBJ databases">
        <authorList>
            <person name="Meier V. D."/>
        </authorList>
    </citation>
    <scope>NUCLEOTIDE SEQUENCE</scope>
    <source>
        <strain evidence="2">AVDCRST_MAG03</strain>
    </source>
</reference>
<evidence type="ECO:0000256" key="1">
    <source>
        <dbReference type="SAM" id="MobiDB-lite"/>
    </source>
</evidence>
<evidence type="ECO:0008006" key="3">
    <source>
        <dbReference type="Google" id="ProtNLM"/>
    </source>
</evidence>
<dbReference type="EMBL" id="CADCUT010000132">
    <property type="protein sequence ID" value="CAA9415182.1"/>
    <property type="molecule type" value="Genomic_DNA"/>
</dbReference>
<dbReference type="Gene3D" id="2.60.120.10">
    <property type="entry name" value="Jelly Rolls"/>
    <property type="match status" value="1"/>
</dbReference>
<dbReference type="InterPro" id="IPR014710">
    <property type="entry name" value="RmlC-like_jellyroll"/>
</dbReference>
<dbReference type="SUPFAM" id="SSF51182">
    <property type="entry name" value="RmlC-like cupins"/>
    <property type="match status" value="1"/>
</dbReference>
<dbReference type="AlphaFoldDB" id="A0A6J4PMZ2"/>
<dbReference type="PANTHER" id="PTHR36448">
    <property type="entry name" value="BLR7373 PROTEIN"/>
    <property type="match status" value="1"/>
</dbReference>
<dbReference type="PIRSF" id="PIRSF019307">
    <property type="entry name" value="UCP019307"/>
    <property type="match status" value="1"/>
</dbReference>
<dbReference type="InterPro" id="IPR014500">
    <property type="entry name" value="UCP019307_cupin"/>
</dbReference>
<evidence type="ECO:0000313" key="2">
    <source>
        <dbReference type="EMBL" id="CAA9415182.1"/>
    </source>
</evidence>
<protein>
    <recommendedName>
        <fullName evidence="3">Cupin 2 conserved barrel domain-containing protein</fullName>
    </recommendedName>
</protein>
<feature type="compositionally biased region" description="Polar residues" evidence="1">
    <location>
        <begin position="168"/>
        <end position="177"/>
    </location>
</feature>
<dbReference type="InterPro" id="IPR011051">
    <property type="entry name" value="RmlC_Cupin_sf"/>
</dbReference>
<dbReference type="CDD" id="cd02219">
    <property type="entry name" value="cupin_YjlB-like"/>
    <property type="match status" value="1"/>
</dbReference>
<proteinExistence type="predicted"/>
<name>A0A6J4PMZ2_9ACTN</name>
<gene>
    <name evidence="2" type="ORF">AVDCRST_MAG03-2179</name>
</gene>
<feature type="region of interest" description="Disordered" evidence="1">
    <location>
        <begin position="164"/>
        <end position="191"/>
    </location>
</feature>